<reference evidence="2" key="1">
    <citation type="submission" date="2020-01" db="EMBL/GenBank/DDBJ databases">
        <title>Insect and environment-associated Actinomycetes.</title>
        <authorList>
            <person name="Currrie C."/>
            <person name="Chevrette M."/>
            <person name="Carlson C."/>
            <person name="Stubbendieck R."/>
            <person name="Wendt-Pienkowski E."/>
        </authorList>
    </citation>
    <scope>NUCLEOTIDE SEQUENCE</scope>
    <source>
        <strain evidence="2">SID7958</strain>
    </source>
</reference>
<sequence length="69" mass="7662">FGRFKHTLGNHWTVYKGAFATSPARPAKKLPSYVEILIVVVVLALGLVVFTYGITTEYDELFIGFLITA</sequence>
<feature type="transmembrane region" description="Helical" evidence="1">
    <location>
        <begin position="33"/>
        <end position="54"/>
    </location>
</feature>
<name>A0A6G3U2D8_9ACTN</name>
<dbReference type="AlphaFoldDB" id="A0A6G3U2D8"/>
<feature type="non-terminal residue" evidence="2">
    <location>
        <position position="69"/>
    </location>
</feature>
<dbReference type="EMBL" id="JAAGMU010000799">
    <property type="protein sequence ID" value="NEC80495.1"/>
    <property type="molecule type" value="Genomic_DNA"/>
</dbReference>
<protein>
    <submittedName>
        <fullName evidence="2">Branched-chain amino acid ABC transporter permease</fullName>
    </submittedName>
</protein>
<feature type="non-terminal residue" evidence="2">
    <location>
        <position position="1"/>
    </location>
</feature>
<keyword evidence="1" id="KW-0812">Transmembrane</keyword>
<organism evidence="2">
    <name type="scientific">Streptomyces sp. SID7958</name>
    <dbReference type="NCBI Taxonomy" id="2706093"/>
    <lineage>
        <taxon>Bacteria</taxon>
        <taxon>Bacillati</taxon>
        <taxon>Actinomycetota</taxon>
        <taxon>Actinomycetes</taxon>
        <taxon>Kitasatosporales</taxon>
        <taxon>Streptomycetaceae</taxon>
        <taxon>Streptomyces</taxon>
    </lineage>
</organism>
<accession>A0A6G3U2D8</accession>
<gene>
    <name evidence="2" type="ORF">G3I38_14965</name>
</gene>
<evidence type="ECO:0000313" key="2">
    <source>
        <dbReference type="EMBL" id="NEC80495.1"/>
    </source>
</evidence>
<proteinExistence type="predicted"/>
<evidence type="ECO:0000256" key="1">
    <source>
        <dbReference type="SAM" id="Phobius"/>
    </source>
</evidence>
<keyword evidence="1" id="KW-1133">Transmembrane helix</keyword>
<keyword evidence="1" id="KW-0472">Membrane</keyword>
<comment type="caution">
    <text evidence="2">The sequence shown here is derived from an EMBL/GenBank/DDBJ whole genome shotgun (WGS) entry which is preliminary data.</text>
</comment>